<evidence type="ECO:0000313" key="11">
    <source>
        <dbReference type="EMBL" id="HIU44639.1"/>
    </source>
</evidence>
<comment type="similarity">
    <text evidence="1">Belongs to the SleB family.</text>
</comment>
<dbReference type="InterPro" id="IPR011105">
    <property type="entry name" value="Cell_wall_hydrolase_SleB"/>
</dbReference>
<dbReference type="Gene3D" id="1.10.10.2520">
    <property type="entry name" value="Cell wall hydrolase SleB, domain 1"/>
    <property type="match status" value="1"/>
</dbReference>
<dbReference type="Pfam" id="PF07486">
    <property type="entry name" value="Hydrolase_2"/>
    <property type="match status" value="1"/>
</dbReference>
<evidence type="ECO:0000256" key="8">
    <source>
        <dbReference type="NCBIfam" id="TIGR02869"/>
    </source>
</evidence>
<comment type="caution">
    <text evidence="11">The sequence shown here is derived from an EMBL/GenBank/DDBJ whole genome shotgun (WGS) entry which is preliminary data.</text>
</comment>
<protein>
    <recommendedName>
        <fullName evidence="2 8">Spore cortex-lytic enzyme</fullName>
    </recommendedName>
</protein>
<dbReference type="InterPro" id="IPR042047">
    <property type="entry name" value="SleB_dom1"/>
</dbReference>
<feature type="non-terminal residue" evidence="11">
    <location>
        <position position="225"/>
    </location>
</feature>
<dbReference type="Proteomes" id="UP000824073">
    <property type="component" value="Unassembled WGS sequence"/>
</dbReference>
<dbReference type="InterPro" id="IPR014224">
    <property type="entry name" value="Spore_cortex_SleB"/>
</dbReference>
<dbReference type="InterPro" id="IPR002477">
    <property type="entry name" value="Peptidoglycan-bd-like"/>
</dbReference>
<keyword evidence="3" id="KW-0309">Germination</keyword>
<keyword evidence="4" id="KW-0732">Signal</keyword>
<dbReference type="AlphaFoldDB" id="A0A9D1LMK2"/>
<dbReference type="Gene3D" id="1.10.101.10">
    <property type="entry name" value="PGBD-like superfamily/PGBD"/>
    <property type="match status" value="1"/>
</dbReference>
<proteinExistence type="inferred from homology"/>
<reference evidence="11" key="2">
    <citation type="journal article" date="2021" name="PeerJ">
        <title>Extensive microbial diversity within the chicken gut microbiome revealed by metagenomics and culture.</title>
        <authorList>
            <person name="Gilroy R."/>
            <person name="Ravi A."/>
            <person name="Getino M."/>
            <person name="Pursley I."/>
            <person name="Horton D.L."/>
            <person name="Alikhan N.F."/>
            <person name="Baker D."/>
            <person name="Gharbi K."/>
            <person name="Hall N."/>
            <person name="Watson M."/>
            <person name="Adriaenssens E.M."/>
            <person name="Foster-Nyarko E."/>
            <person name="Jarju S."/>
            <person name="Secka A."/>
            <person name="Antonio M."/>
            <person name="Oren A."/>
            <person name="Chaudhuri R.R."/>
            <person name="La Ragione R."/>
            <person name="Hildebrand F."/>
            <person name="Pallen M.J."/>
        </authorList>
    </citation>
    <scope>NUCLEOTIDE SEQUENCE</scope>
    <source>
        <strain evidence="11">CHK191-8634</strain>
    </source>
</reference>
<evidence type="ECO:0000313" key="12">
    <source>
        <dbReference type="Proteomes" id="UP000824073"/>
    </source>
</evidence>
<evidence type="ECO:0000256" key="5">
    <source>
        <dbReference type="ARBA" id="ARBA00022801"/>
    </source>
</evidence>
<dbReference type="Pfam" id="PF01471">
    <property type="entry name" value="PG_binding_1"/>
    <property type="match status" value="1"/>
</dbReference>
<dbReference type="SUPFAM" id="SSF47090">
    <property type="entry name" value="PGBD-like"/>
    <property type="match status" value="1"/>
</dbReference>
<evidence type="ECO:0000259" key="10">
    <source>
        <dbReference type="Pfam" id="PF07486"/>
    </source>
</evidence>
<feature type="domain" description="Cell wall hydrolase SleB" evidence="10">
    <location>
        <begin position="129"/>
        <end position="225"/>
    </location>
</feature>
<dbReference type="InterPro" id="IPR036366">
    <property type="entry name" value="PGBDSf"/>
</dbReference>
<keyword evidence="7" id="KW-0961">Cell wall biogenesis/degradation</keyword>
<keyword evidence="5" id="KW-0378">Hydrolase</keyword>
<feature type="domain" description="Peptidoglycan binding-like" evidence="9">
    <location>
        <begin position="41"/>
        <end position="97"/>
    </location>
</feature>
<accession>A0A9D1LMK2</accession>
<name>A0A9D1LMK2_9CLOT</name>
<evidence type="ECO:0000256" key="2">
    <source>
        <dbReference type="ARBA" id="ARBA00018364"/>
    </source>
</evidence>
<dbReference type="GO" id="GO:0071555">
    <property type="term" value="P:cell wall organization"/>
    <property type="evidence" value="ECO:0007669"/>
    <property type="project" value="UniProtKB-KW"/>
</dbReference>
<dbReference type="EMBL" id="DVMR01000078">
    <property type="protein sequence ID" value="HIU44639.1"/>
    <property type="molecule type" value="Genomic_DNA"/>
</dbReference>
<organism evidence="11 12">
    <name type="scientific">Candidatus Ventrousia excrementavium</name>
    <dbReference type="NCBI Taxonomy" id="2840961"/>
    <lineage>
        <taxon>Bacteria</taxon>
        <taxon>Bacillati</taxon>
        <taxon>Bacillota</taxon>
        <taxon>Clostridia</taxon>
        <taxon>Eubacteriales</taxon>
        <taxon>Clostridiaceae</taxon>
        <taxon>Clostridiaceae incertae sedis</taxon>
        <taxon>Candidatus Ventrousia</taxon>
    </lineage>
</organism>
<evidence type="ECO:0000256" key="6">
    <source>
        <dbReference type="ARBA" id="ARBA00022969"/>
    </source>
</evidence>
<evidence type="ECO:0000256" key="3">
    <source>
        <dbReference type="ARBA" id="ARBA00022544"/>
    </source>
</evidence>
<reference evidence="11" key="1">
    <citation type="submission" date="2020-10" db="EMBL/GenBank/DDBJ databases">
        <authorList>
            <person name="Gilroy R."/>
        </authorList>
    </citation>
    <scope>NUCLEOTIDE SEQUENCE</scope>
    <source>
        <strain evidence="11">CHK191-8634</strain>
    </source>
</reference>
<evidence type="ECO:0000259" key="9">
    <source>
        <dbReference type="Pfam" id="PF01471"/>
    </source>
</evidence>
<dbReference type="Gene3D" id="6.20.240.60">
    <property type="match status" value="1"/>
</dbReference>
<evidence type="ECO:0000256" key="7">
    <source>
        <dbReference type="ARBA" id="ARBA00023316"/>
    </source>
</evidence>
<evidence type="ECO:0000256" key="4">
    <source>
        <dbReference type="ARBA" id="ARBA00022729"/>
    </source>
</evidence>
<dbReference type="GO" id="GO:0030435">
    <property type="term" value="P:sporulation resulting in formation of a cellular spore"/>
    <property type="evidence" value="ECO:0007669"/>
    <property type="project" value="UniProtKB-KW"/>
</dbReference>
<dbReference type="NCBIfam" id="TIGR02869">
    <property type="entry name" value="spore_SleB"/>
    <property type="match status" value="1"/>
</dbReference>
<dbReference type="GO" id="GO:0009847">
    <property type="term" value="P:spore germination"/>
    <property type="evidence" value="ECO:0007669"/>
    <property type="project" value="UniProtKB-UniRule"/>
</dbReference>
<gene>
    <name evidence="11" type="primary">sleB</name>
    <name evidence="11" type="ORF">IAB67_10130</name>
</gene>
<dbReference type="InterPro" id="IPR036365">
    <property type="entry name" value="PGBD-like_sf"/>
</dbReference>
<dbReference type="GO" id="GO:0016787">
    <property type="term" value="F:hydrolase activity"/>
    <property type="evidence" value="ECO:0007669"/>
    <property type="project" value="UniProtKB-KW"/>
</dbReference>
<sequence>MRKTERAAAHVFALLTVCIITAMLVGHFGEASAAVYRQGSSGQTVRTIQQKLKNWGYYDGEVDGIFGSATTAAVKYFQRSNGLTADGIVGPATLEALGMQSSSGSSGATAGRDNDLYLLARMISAEARGEPYTGQVAVGAVILNRVDHPSFPNTIAGVIYQPGAFSALYDGQYDQPIADSARRAAQDALNGWDPTGGAIYYYNPAKTTNSWIWSRPVIATIGNHV</sequence>
<evidence type="ECO:0000256" key="1">
    <source>
        <dbReference type="ARBA" id="ARBA00007010"/>
    </source>
</evidence>
<keyword evidence="6" id="KW-0749">Sporulation</keyword>